<dbReference type="PROSITE" id="PS51257">
    <property type="entry name" value="PROKAR_LIPOPROTEIN"/>
    <property type="match status" value="1"/>
</dbReference>
<evidence type="ECO:0000256" key="1">
    <source>
        <dbReference type="SAM" id="SignalP"/>
    </source>
</evidence>
<feature type="chain" id="PRO_5045409175" evidence="1">
    <location>
        <begin position="24"/>
        <end position="504"/>
    </location>
</feature>
<evidence type="ECO:0000313" key="3">
    <source>
        <dbReference type="EMBL" id="MDP4099057.1"/>
    </source>
</evidence>
<keyword evidence="4" id="KW-1185">Reference proteome</keyword>
<dbReference type="Proteomes" id="UP001241848">
    <property type="component" value="Unassembled WGS sequence"/>
</dbReference>
<evidence type="ECO:0000313" key="4">
    <source>
        <dbReference type="Proteomes" id="UP001241848"/>
    </source>
</evidence>
<evidence type="ECO:0000259" key="2">
    <source>
        <dbReference type="Pfam" id="PF07833"/>
    </source>
</evidence>
<dbReference type="EMBL" id="JAPCKK010000031">
    <property type="protein sequence ID" value="MDP4099057.1"/>
    <property type="molecule type" value="Genomic_DNA"/>
</dbReference>
<gene>
    <name evidence="3" type="ORF">OIN60_20225</name>
</gene>
<keyword evidence="1" id="KW-0732">Signal</keyword>
<dbReference type="Gene3D" id="3.30.457.10">
    <property type="entry name" value="Copper amine oxidase-like, N-terminal domain"/>
    <property type="match status" value="1"/>
</dbReference>
<name>A0ABT9FX59_9BACL</name>
<feature type="domain" description="Copper amine oxidase-like N-terminal" evidence="2">
    <location>
        <begin position="406"/>
        <end position="496"/>
    </location>
</feature>
<reference evidence="3 4" key="1">
    <citation type="submission" date="2022-10" db="EMBL/GenBank/DDBJ databases">
        <title>Paenibacillus description and whole genome data of maize root bacterial community.</title>
        <authorList>
            <person name="Marton D."/>
            <person name="Farkas M."/>
            <person name="Cserhati M."/>
        </authorList>
    </citation>
    <scope>NUCLEOTIDE SEQUENCE [LARGE SCALE GENOMIC DNA]</scope>
    <source>
        <strain evidence="3 4">P96</strain>
    </source>
</reference>
<organism evidence="3 4">
    <name type="scientific">Paenibacillus zeirhizosphaerae</name>
    <dbReference type="NCBI Taxonomy" id="2987519"/>
    <lineage>
        <taxon>Bacteria</taxon>
        <taxon>Bacillati</taxon>
        <taxon>Bacillota</taxon>
        <taxon>Bacilli</taxon>
        <taxon>Bacillales</taxon>
        <taxon>Paenibacillaceae</taxon>
        <taxon>Paenibacillus</taxon>
    </lineage>
</organism>
<comment type="caution">
    <text evidence="3">The sequence shown here is derived from an EMBL/GenBank/DDBJ whole genome shotgun (WGS) entry which is preliminary data.</text>
</comment>
<dbReference type="InterPro" id="IPR012854">
    <property type="entry name" value="Cu_amine_oxidase-like_N"/>
</dbReference>
<sequence length="504" mass="54845">MKLKKWLAAPLILLLVVLTGCQAVGGFDVNQGLLGTLKVKPQESSSSLSFHVEPAGSASAEDREIIDFINSVSISVYEAKIQSEDVVSAKGVFQYKDVSLPFAMSMDEAGLAFELEGSKKPYYIGLKQDEALAGLPEGFDPYAYKDKINDLVLEAAGLFIEHSPNPADISVDSVTEEVNGEQVKLTKLSAQLTGEELVQLVKPLLQSLSQDEEGLKKLISQGLDLAAEIAAAVGEEETVKEGLSEFGANREEIVNTLFTKTKDALDQAVSQYDAGVSLMYTQVPELKTVLGPNTVLKTDLYFDENNDLRQERTELTVALPETEDLPITSFTFLSESETWNVNGAVTADKVDISDGVIHVDGEDMTPGETLRNFDSGSKVYDILQNDLLLTHKEIVIDPDDGYYALVSKKGTTMIPLRDLANELDADLKWDAAAKQITVTDDITEETFVVKNGMKRIVVGERTIALPQAVFTDEYGTMYVPLRQAAAALGADVSSDDGLLVIERD</sequence>
<protein>
    <submittedName>
        <fullName evidence="3">Copper amine oxidase N-terminal domain-containing protein</fullName>
    </submittedName>
</protein>
<dbReference type="SUPFAM" id="SSF55383">
    <property type="entry name" value="Copper amine oxidase, domain N"/>
    <property type="match status" value="1"/>
</dbReference>
<accession>A0ABT9FX59</accession>
<dbReference type="InterPro" id="IPR036582">
    <property type="entry name" value="Mao_N_sf"/>
</dbReference>
<proteinExistence type="predicted"/>
<dbReference type="RefSeq" id="WP_305756670.1">
    <property type="nucleotide sequence ID" value="NZ_JAPCKK010000031.1"/>
</dbReference>
<feature type="signal peptide" evidence="1">
    <location>
        <begin position="1"/>
        <end position="23"/>
    </location>
</feature>
<dbReference type="Pfam" id="PF07833">
    <property type="entry name" value="Cu_amine_oxidN1"/>
    <property type="match status" value="1"/>
</dbReference>